<feature type="domain" description="Putative zinc-finger" evidence="4">
    <location>
        <begin position="3"/>
        <end position="36"/>
    </location>
</feature>
<evidence type="ECO:0000256" key="3">
    <source>
        <dbReference type="SAM" id="Phobius"/>
    </source>
</evidence>
<accession>A0A841C5I1</accession>
<dbReference type="Proteomes" id="UP000587527">
    <property type="component" value="Unassembled WGS sequence"/>
</dbReference>
<proteinExistence type="predicted"/>
<feature type="transmembrane region" description="Helical" evidence="3">
    <location>
        <begin position="184"/>
        <end position="201"/>
    </location>
</feature>
<reference evidence="5 6" key="1">
    <citation type="submission" date="2020-08" db="EMBL/GenBank/DDBJ databases">
        <title>Sequencing the genomes of 1000 actinobacteria strains.</title>
        <authorList>
            <person name="Klenk H.-P."/>
        </authorList>
    </citation>
    <scope>NUCLEOTIDE SEQUENCE [LARGE SCALE GENOMIC DNA]</scope>
    <source>
        <strain evidence="5 6">DSM 45362</strain>
    </source>
</reference>
<gene>
    <name evidence="5" type="ORF">F4553_007817</name>
</gene>
<dbReference type="RefSeq" id="WP_184846470.1">
    <property type="nucleotide sequence ID" value="NZ_JACHMN010000003.1"/>
</dbReference>
<comment type="caution">
    <text evidence="5">The sequence shown here is derived from an EMBL/GenBank/DDBJ whole genome shotgun (WGS) entry which is preliminary data.</text>
</comment>
<keyword evidence="3" id="KW-1133">Transmembrane helix</keyword>
<dbReference type="AlphaFoldDB" id="A0A841C5I1"/>
<keyword evidence="2" id="KW-0804">Transcription</keyword>
<evidence type="ECO:0000259" key="4">
    <source>
        <dbReference type="Pfam" id="PF13490"/>
    </source>
</evidence>
<evidence type="ECO:0000256" key="1">
    <source>
        <dbReference type="ARBA" id="ARBA00023015"/>
    </source>
</evidence>
<keyword evidence="1" id="KW-0805">Transcription regulation</keyword>
<evidence type="ECO:0000313" key="5">
    <source>
        <dbReference type="EMBL" id="MBB5874383.1"/>
    </source>
</evidence>
<sequence>MRCEQIRDALSARLDGEDDPDERAAVDGHLADCAECTAWLAAATDVTRLARVGLPEVPELPPERLAALLAAAPGAGRARVALGLRWALGVVGLVQFLLGVVQITALDAGLTGHAHTDPTGGVASGHLWHESAAWNVAIGAGFAWVAWRRSRPAGLLPILSVFVGVLALLTINDSLSGRVDLSRILSHGFILAGYLLLIALGRPRFAGMDPPAGSGRSGWRLRLTEEPDGPLATVHPFPVRAATRGEVVAEHRRAA</sequence>
<name>A0A841C5I1_9ACTN</name>
<dbReference type="InterPro" id="IPR027383">
    <property type="entry name" value="Znf_put"/>
</dbReference>
<keyword evidence="3" id="KW-0472">Membrane</keyword>
<evidence type="ECO:0000313" key="6">
    <source>
        <dbReference type="Proteomes" id="UP000587527"/>
    </source>
</evidence>
<dbReference type="Gene3D" id="1.10.10.1320">
    <property type="entry name" value="Anti-sigma factor, zinc-finger domain"/>
    <property type="match status" value="1"/>
</dbReference>
<evidence type="ECO:0000256" key="2">
    <source>
        <dbReference type="ARBA" id="ARBA00023163"/>
    </source>
</evidence>
<dbReference type="InterPro" id="IPR041916">
    <property type="entry name" value="Anti_sigma_zinc_sf"/>
</dbReference>
<feature type="transmembrane region" description="Helical" evidence="3">
    <location>
        <begin position="86"/>
        <end position="106"/>
    </location>
</feature>
<feature type="transmembrane region" description="Helical" evidence="3">
    <location>
        <begin position="154"/>
        <end position="172"/>
    </location>
</feature>
<dbReference type="EMBL" id="JACHMN010000003">
    <property type="protein sequence ID" value="MBB5874383.1"/>
    <property type="molecule type" value="Genomic_DNA"/>
</dbReference>
<organism evidence="5 6">
    <name type="scientific">Allocatelliglobosispora scoriae</name>
    <dbReference type="NCBI Taxonomy" id="643052"/>
    <lineage>
        <taxon>Bacteria</taxon>
        <taxon>Bacillati</taxon>
        <taxon>Actinomycetota</taxon>
        <taxon>Actinomycetes</taxon>
        <taxon>Micromonosporales</taxon>
        <taxon>Micromonosporaceae</taxon>
        <taxon>Allocatelliglobosispora</taxon>
    </lineage>
</organism>
<dbReference type="Pfam" id="PF13490">
    <property type="entry name" value="zf-HC2"/>
    <property type="match status" value="1"/>
</dbReference>
<feature type="transmembrane region" description="Helical" evidence="3">
    <location>
        <begin position="126"/>
        <end position="147"/>
    </location>
</feature>
<protein>
    <submittedName>
        <fullName evidence="5">Putative anti-sigma-YlaC factor YlaD</fullName>
    </submittedName>
</protein>
<keyword evidence="3" id="KW-0812">Transmembrane</keyword>
<keyword evidence="6" id="KW-1185">Reference proteome</keyword>